<evidence type="ECO:0000313" key="5">
    <source>
        <dbReference type="Proteomes" id="UP000294641"/>
    </source>
</evidence>
<gene>
    <name evidence="3" type="ORF">DFR61_1202</name>
    <name evidence="2" type="ORF">NCTC10597_01094</name>
</gene>
<dbReference type="SMART" id="SM00849">
    <property type="entry name" value="Lactamase_B"/>
    <property type="match status" value="1"/>
</dbReference>
<reference evidence="2 4" key="1">
    <citation type="submission" date="2018-06" db="EMBL/GenBank/DDBJ databases">
        <authorList>
            <consortium name="Pathogen Informatics"/>
            <person name="Doyle S."/>
        </authorList>
    </citation>
    <scope>NUCLEOTIDE SEQUENCE [LARGE SCALE GENOMIC DNA]</scope>
    <source>
        <strain evidence="2 4">NCTC10597</strain>
    </source>
</reference>
<dbReference type="InterPro" id="IPR050855">
    <property type="entry name" value="NDM-1-like"/>
</dbReference>
<feature type="domain" description="Metallo-beta-lactamase" evidence="1">
    <location>
        <begin position="25"/>
        <end position="216"/>
    </location>
</feature>
<dbReference type="InterPro" id="IPR001279">
    <property type="entry name" value="Metallo-B-lactamas"/>
</dbReference>
<evidence type="ECO:0000313" key="4">
    <source>
        <dbReference type="Proteomes" id="UP000254330"/>
    </source>
</evidence>
<proteinExistence type="predicted"/>
<reference evidence="3 5" key="2">
    <citation type="submission" date="2019-03" db="EMBL/GenBank/DDBJ databases">
        <title>Genomic Encyclopedia of Type Strains, Phase IV (KMG-IV): sequencing the most valuable type-strain genomes for metagenomic binning, comparative biology and taxonomic classification.</title>
        <authorList>
            <person name="Goeker M."/>
        </authorList>
    </citation>
    <scope>NUCLEOTIDE SEQUENCE [LARGE SCALE GENOMIC DNA]</scope>
    <source>
        <strain evidence="3 5">DSM 20580</strain>
    </source>
</reference>
<comment type="caution">
    <text evidence="2">The sequence shown here is derived from an EMBL/GenBank/DDBJ whole genome shotgun (WGS) entry which is preliminary data.</text>
</comment>
<dbReference type="AlphaFoldDB" id="A0A8B4Q9L9"/>
<dbReference type="EMBL" id="UGNP01000001">
    <property type="protein sequence ID" value="STX09419.1"/>
    <property type="molecule type" value="Genomic_DNA"/>
</dbReference>
<dbReference type="Proteomes" id="UP000294641">
    <property type="component" value="Unassembled WGS sequence"/>
</dbReference>
<keyword evidence="5" id="KW-1185">Reference proteome</keyword>
<sequence>MEEWFTVQKLDENTYAISEWGHWEKVHTFLLIGDTEAVLIDTGLGLGDLKAVVESITTLPIIVATTHIHTDHIGNHQQFDTHYVHEAEVEWLEKGIPGRAMADIKKDLVRDCTKEIPATFNLDTFELYKGKPARVLKDQDTIDFGGRQLTVLHTPGHSPGHVCYFEKETGYLFTGDLFYLETPIYAFYPSTNPENLIQSLGKIVHLENIQKIYGSHNTLSIPLDCLAEITAAIVVLQQKDVIRFGTGIHQFSSFSFQF</sequence>
<organism evidence="2 4">
    <name type="scientific">Kurthia zopfii</name>
    <dbReference type="NCBI Taxonomy" id="1650"/>
    <lineage>
        <taxon>Bacteria</taxon>
        <taxon>Bacillati</taxon>
        <taxon>Bacillota</taxon>
        <taxon>Bacilli</taxon>
        <taxon>Bacillales</taxon>
        <taxon>Caryophanaceae</taxon>
        <taxon>Kurthia</taxon>
    </lineage>
</organism>
<protein>
    <submittedName>
        <fullName evidence="3">Glyoxylase-like metal-dependent hydrolase (Beta-lactamase superfamily II)</fullName>
    </submittedName>
    <submittedName>
        <fullName evidence="2">Hydroxyacylglutathione hydrolase</fullName>
    </submittedName>
</protein>
<dbReference type="EMBL" id="SNZG01000020">
    <property type="protein sequence ID" value="TDR37407.1"/>
    <property type="molecule type" value="Genomic_DNA"/>
</dbReference>
<accession>A0A8B4Q9L9</accession>
<dbReference type="InterPro" id="IPR036866">
    <property type="entry name" value="RibonucZ/Hydroxyglut_hydro"/>
</dbReference>
<name>A0A8B4Q9L9_9BACL</name>
<dbReference type="Gene3D" id="3.60.15.10">
    <property type="entry name" value="Ribonuclease Z/Hydroxyacylglutathione hydrolase-like"/>
    <property type="match status" value="1"/>
</dbReference>
<dbReference type="PANTHER" id="PTHR42951:SF4">
    <property type="entry name" value="ACYL-COENZYME A THIOESTERASE MBLAC2"/>
    <property type="match status" value="1"/>
</dbReference>
<dbReference type="SUPFAM" id="SSF56281">
    <property type="entry name" value="Metallo-hydrolase/oxidoreductase"/>
    <property type="match status" value="1"/>
</dbReference>
<dbReference type="OrthoDB" id="9802248at2"/>
<dbReference type="Pfam" id="PF00753">
    <property type="entry name" value="Lactamase_B"/>
    <property type="match status" value="1"/>
</dbReference>
<evidence type="ECO:0000313" key="3">
    <source>
        <dbReference type="EMBL" id="TDR37407.1"/>
    </source>
</evidence>
<dbReference type="GO" id="GO:0016787">
    <property type="term" value="F:hydrolase activity"/>
    <property type="evidence" value="ECO:0007669"/>
    <property type="project" value="UniProtKB-KW"/>
</dbReference>
<evidence type="ECO:0000259" key="1">
    <source>
        <dbReference type="SMART" id="SM00849"/>
    </source>
</evidence>
<dbReference type="RefSeq" id="WP_109349753.1">
    <property type="nucleotide sequence ID" value="NZ_BJUE01000013.1"/>
</dbReference>
<evidence type="ECO:0000313" key="2">
    <source>
        <dbReference type="EMBL" id="STX09419.1"/>
    </source>
</evidence>
<keyword evidence="2" id="KW-0378">Hydrolase</keyword>
<dbReference type="Proteomes" id="UP000254330">
    <property type="component" value="Unassembled WGS sequence"/>
</dbReference>
<dbReference type="PANTHER" id="PTHR42951">
    <property type="entry name" value="METALLO-BETA-LACTAMASE DOMAIN-CONTAINING"/>
    <property type="match status" value="1"/>
</dbReference>